<dbReference type="EMBL" id="CP001686">
    <property type="protein sequence ID" value="ACV05390.1"/>
    <property type="molecule type" value="Genomic_DNA"/>
</dbReference>
<evidence type="ECO:0000256" key="2">
    <source>
        <dbReference type="ARBA" id="ARBA00023002"/>
    </source>
</evidence>
<evidence type="ECO:0000313" key="5">
    <source>
        <dbReference type="EMBL" id="ACV05390.1"/>
    </source>
</evidence>
<dbReference type="PANTHER" id="PTHR43391:SF82">
    <property type="entry name" value="OXIDOREDUCTASE SADH-RELATED"/>
    <property type="match status" value="1"/>
</dbReference>
<dbReference type="SUPFAM" id="SSF51735">
    <property type="entry name" value="NAD(P)-binding Rossmann-fold domains"/>
    <property type="match status" value="1"/>
</dbReference>
<evidence type="ECO:0000259" key="4">
    <source>
        <dbReference type="SMART" id="SM00822"/>
    </source>
</evidence>
<evidence type="ECO:0000313" key="6">
    <source>
        <dbReference type="Proteomes" id="UP000006666"/>
    </source>
</evidence>
<dbReference type="PRINTS" id="PR00081">
    <property type="entry name" value="GDHRDH"/>
</dbReference>
<dbReference type="AlphaFoldDB" id="C7NK03"/>
<dbReference type="GO" id="GO:0016491">
    <property type="term" value="F:oxidoreductase activity"/>
    <property type="evidence" value="ECO:0007669"/>
    <property type="project" value="UniProtKB-KW"/>
</dbReference>
<sequence>MQLEGKVFAVTGGGNGIGREVVLGLLRAGSRVAALDLSAEGLAATVAEAEAEGSAAMLTTHPVDVTQRDAVSTLPEQVVTAHGAVDGLVNVAGIIQPFVTVDALTPEQIERVMNVNFWGVVNTCQAFLPHLQARPEAAIVNFASMGALTPVPGQAAYGASKAAVKLFTEGLYCELKDGPVDVTIVFPGAIATDIAGNSGVTVNAPADDTAAAEASTHPTTSAVDAAEATIGAIESGAYRLVIGKDAKFVDWASRVAPQWAANYITKKMADLLERA</sequence>
<reference evidence="5 6" key="1">
    <citation type="journal article" date="2009" name="Stand. Genomic Sci.">
        <title>Complete genome sequence of Kytococcus sedentarius type strain (541).</title>
        <authorList>
            <person name="Sims D."/>
            <person name="Brettin T."/>
            <person name="Detter J.C."/>
            <person name="Han C."/>
            <person name="Lapidus A."/>
            <person name="Copeland A."/>
            <person name="Glavina Del Rio T."/>
            <person name="Nolan M."/>
            <person name="Chen F."/>
            <person name="Lucas S."/>
            <person name="Tice H."/>
            <person name="Cheng J.F."/>
            <person name="Bruce D."/>
            <person name="Goodwin L."/>
            <person name="Pitluck S."/>
            <person name="Ovchinnikova G."/>
            <person name="Pati A."/>
            <person name="Ivanova N."/>
            <person name="Mavrommatis K."/>
            <person name="Chen A."/>
            <person name="Palaniappan K."/>
            <person name="D'haeseleer P."/>
            <person name="Chain P."/>
            <person name="Bristow J."/>
            <person name="Eisen J.A."/>
            <person name="Markowitz V."/>
            <person name="Hugenholtz P."/>
            <person name="Schneider S."/>
            <person name="Goker M."/>
            <person name="Pukall R."/>
            <person name="Kyrpides N.C."/>
            <person name="Klenk H.P."/>
        </authorList>
    </citation>
    <scope>NUCLEOTIDE SEQUENCE [LARGE SCALE GENOMIC DNA]</scope>
    <source>
        <strain evidence="6">ATCC 14392 / DSM 20547 / JCM 11482 / CCUG 33030 / NBRC 15357 / NCTC 11040 / CCM 314 / 541</strain>
    </source>
</reference>
<protein>
    <recommendedName>
        <fullName evidence="4">Ketoreductase domain-containing protein</fullName>
    </recommendedName>
</protein>
<evidence type="ECO:0000256" key="1">
    <source>
        <dbReference type="ARBA" id="ARBA00006484"/>
    </source>
</evidence>
<keyword evidence="2" id="KW-0560">Oxidoreductase</keyword>
<dbReference type="STRING" id="478801.Ksed_03130"/>
<evidence type="ECO:0000256" key="3">
    <source>
        <dbReference type="RuleBase" id="RU000363"/>
    </source>
</evidence>
<dbReference type="Gene3D" id="3.40.50.720">
    <property type="entry name" value="NAD(P)-binding Rossmann-like Domain"/>
    <property type="match status" value="1"/>
</dbReference>
<organism evidence="5 6">
    <name type="scientific">Kytococcus sedentarius (strain ATCC 14392 / DSM 20547 / JCM 11482 / CCUG 33030 / NBRC 15357 / NCTC 11040 / CCM 314 / 541)</name>
    <name type="common">Micrococcus sedentarius</name>
    <dbReference type="NCBI Taxonomy" id="478801"/>
    <lineage>
        <taxon>Bacteria</taxon>
        <taxon>Bacillati</taxon>
        <taxon>Actinomycetota</taxon>
        <taxon>Actinomycetes</taxon>
        <taxon>Micrococcales</taxon>
        <taxon>Kytococcaceae</taxon>
        <taxon>Kytococcus</taxon>
    </lineage>
</organism>
<dbReference type="eggNOG" id="COG0300">
    <property type="taxonomic scope" value="Bacteria"/>
</dbReference>
<dbReference type="Pfam" id="PF00106">
    <property type="entry name" value="adh_short"/>
    <property type="match status" value="1"/>
</dbReference>
<accession>C7NK03</accession>
<comment type="similarity">
    <text evidence="1 3">Belongs to the short-chain dehydrogenases/reductases (SDR) family.</text>
</comment>
<proteinExistence type="inferred from homology"/>
<dbReference type="InterPro" id="IPR002347">
    <property type="entry name" value="SDR_fam"/>
</dbReference>
<name>C7NK03_KYTSD</name>
<dbReference type="Proteomes" id="UP000006666">
    <property type="component" value="Chromosome"/>
</dbReference>
<feature type="domain" description="Ketoreductase" evidence="4">
    <location>
        <begin position="6"/>
        <end position="193"/>
    </location>
</feature>
<dbReference type="RefSeq" id="WP_012801808.1">
    <property type="nucleotide sequence ID" value="NC_013169.1"/>
</dbReference>
<dbReference type="InterPro" id="IPR036291">
    <property type="entry name" value="NAD(P)-bd_dom_sf"/>
</dbReference>
<dbReference type="PRINTS" id="PR00080">
    <property type="entry name" value="SDRFAMILY"/>
</dbReference>
<dbReference type="HOGENOM" id="CLU_010194_2_1_11"/>
<dbReference type="KEGG" id="kse:Ksed_03130"/>
<gene>
    <name evidence="5" type="ordered locus">Ksed_03130</name>
</gene>
<dbReference type="InterPro" id="IPR057326">
    <property type="entry name" value="KR_dom"/>
</dbReference>
<dbReference type="PANTHER" id="PTHR43391">
    <property type="entry name" value="RETINOL DEHYDROGENASE-RELATED"/>
    <property type="match status" value="1"/>
</dbReference>
<dbReference type="SMART" id="SM00822">
    <property type="entry name" value="PKS_KR"/>
    <property type="match status" value="1"/>
</dbReference>
<keyword evidence="6" id="KW-1185">Reference proteome</keyword>